<dbReference type="PANTHER" id="PTHR12815">
    <property type="entry name" value="SORTING AND ASSEMBLY MACHINERY SAMM50 PROTEIN FAMILY MEMBER"/>
    <property type="match status" value="1"/>
</dbReference>
<feature type="domain" description="POTRA" evidence="9">
    <location>
        <begin position="228"/>
        <end position="305"/>
    </location>
</feature>
<keyword evidence="2" id="KW-1134">Transmembrane beta strand</keyword>
<evidence type="ECO:0000259" key="9">
    <source>
        <dbReference type="PROSITE" id="PS51779"/>
    </source>
</evidence>
<keyword evidence="11" id="KW-1185">Reference proteome</keyword>
<evidence type="ECO:0000256" key="6">
    <source>
        <dbReference type="ARBA" id="ARBA00023136"/>
    </source>
</evidence>
<dbReference type="PANTHER" id="PTHR12815:SF47">
    <property type="entry name" value="TRANSLOCATION AND ASSEMBLY MODULE SUBUNIT TAMA"/>
    <property type="match status" value="1"/>
</dbReference>
<dbReference type="Pfam" id="PF07244">
    <property type="entry name" value="POTRA"/>
    <property type="match status" value="5"/>
</dbReference>
<keyword evidence="6" id="KW-0472">Membrane</keyword>
<dbReference type="PIRSF" id="PIRSF006076">
    <property type="entry name" value="OM_assembly_OMP85"/>
    <property type="match status" value="1"/>
</dbReference>
<evidence type="ECO:0000256" key="8">
    <source>
        <dbReference type="NCBIfam" id="TIGR03303"/>
    </source>
</evidence>
<accession>A0A6G7PXM8</accession>
<proteinExistence type="inferred from homology"/>
<dbReference type="Gene3D" id="2.40.160.50">
    <property type="entry name" value="membrane protein fhac: a member of the omp85/tpsb transporter family"/>
    <property type="match status" value="1"/>
</dbReference>
<dbReference type="RefSeq" id="WP_166032588.1">
    <property type="nucleotide sequence ID" value="NZ_CP048877.1"/>
</dbReference>
<dbReference type="Gene3D" id="3.10.20.310">
    <property type="entry name" value="membrane protein fhac"/>
    <property type="match status" value="5"/>
</dbReference>
<dbReference type="PROSITE" id="PS51779">
    <property type="entry name" value="POTRA"/>
    <property type="match status" value="4"/>
</dbReference>
<dbReference type="EMBL" id="CP048877">
    <property type="protein sequence ID" value="QIJ72370.1"/>
    <property type="molecule type" value="Genomic_DNA"/>
</dbReference>
<reference evidence="10 11" key="1">
    <citation type="submission" date="2020-02" db="EMBL/GenBank/DDBJ databases">
        <title>Genome analysis of Thermosulfuriphilus ammonigenes ST65T, an anaerobic thermophilic chemolithoautotrophic bacterium isolated from a deep-sea hydrothermal vent.</title>
        <authorList>
            <person name="Slobodkina G."/>
            <person name="Allioux M."/>
            <person name="Merkel A."/>
            <person name="Alain K."/>
            <person name="Jebbar M."/>
            <person name="Slobodkin A."/>
        </authorList>
    </citation>
    <scope>NUCLEOTIDE SEQUENCE [LARGE SCALE GENOMIC DNA]</scope>
    <source>
        <strain evidence="10 11">ST65</strain>
    </source>
</reference>
<evidence type="ECO:0000256" key="7">
    <source>
        <dbReference type="ARBA" id="ARBA00023237"/>
    </source>
</evidence>
<evidence type="ECO:0000256" key="5">
    <source>
        <dbReference type="ARBA" id="ARBA00022737"/>
    </source>
</evidence>
<keyword evidence="7" id="KW-0998">Cell outer membrane</keyword>
<keyword evidence="3" id="KW-0812">Transmembrane</keyword>
<dbReference type="InterPro" id="IPR039910">
    <property type="entry name" value="D15-like"/>
</dbReference>
<dbReference type="InterPro" id="IPR034746">
    <property type="entry name" value="POTRA"/>
</dbReference>
<dbReference type="NCBIfam" id="TIGR03303">
    <property type="entry name" value="OM_YaeT"/>
    <property type="match status" value="1"/>
</dbReference>
<dbReference type="Pfam" id="PF01103">
    <property type="entry name" value="Omp85"/>
    <property type="match status" value="1"/>
</dbReference>
<feature type="domain" description="POTRA" evidence="9">
    <location>
        <begin position="308"/>
        <end position="405"/>
    </location>
</feature>
<evidence type="ECO:0000313" key="10">
    <source>
        <dbReference type="EMBL" id="QIJ72370.1"/>
    </source>
</evidence>
<dbReference type="InterPro" id="IPR000184">
    <property type="entry name" value="Bac_surfAg_D15"/>
</dbReference>
<keyword evidence="4" id="KW-0732">Signal</keyword>
<evidence type="ECO:0000313" key="11">
    <source>
        <dbReference type="Proteomes" id="UP000502179"/>
    </source>
</evidence>
<feature type="domain" description="POTRA" evidence="9">
    <location>
        <begin position="489"/>
        <end position="562"/>
    </location>
</feature>
<name>A0A6G7PXM8_9BACT</name>
<evidence type="ECO:0000256" key="2">
    <source>
        <dbReference type="ARBA" id="ARBA00022452"/>
    </source>
</evidence>
<evidence type="ECO:0000256" key="4">
    <source>
        <dbReference type="ARBA" id="ARBA00022729"/>
    </source>
</evidence>
<dbReference type="AlphaFoldDB" id="A0A6G7PXM8"/>
<dbReference type="HAMAP" id="MF_01430">
    <property type="entry name" value="OM_assembly_BamA"/>
    <property type="match status" value="1"/>
</dbReference>
<dbReference type="InterPro" id="IPR023707">
    <property type="entry name" value="OM_assembly_BamA"/>
</dbReference>
<comment type="subcellular location">
    <subcellularLocation>
        <location evidence="1">Membrane</location>
    </subcellularLocation>
</comment>
<evidence type="ECO:0000256" key="1">
    <source>
        <dbReference type="ARBA" id="ARBA00004370"/>
    </source>
</evidence>
<feature type="domain" description="POTRA" evidence="9">
    <location>
        <begin position="156"/>
        <end position="227"/>
    </location>
</feature>
<keyword evidence="5" id="KW-0677">Repeat</keyword>
<gene>
    <name evidence="10" type="primary">bamA</name>
    <name evidence="10" type="ORF">G4V39_08840</name>
</gene>
<dbReference type="Proteomes" id="UP000502179">
    <property type="component" value="Chromosome"/>
</dbReference>
<organism evidence="10 11">
    <name type="scientific">Thermosulfuriphilus ammonigenes</name>
    <dbReference type="NCBI Taxonomy" id="1936021"/>
    <lineage>
        <taxon>Bacteria</taxon>
        <taxon>Pseudomonadati</taxon>
        <taxon>Thermodesulfobacteriota</taxon>
        <taxon>Thermodesulfobacteria</taxon>
        <taxon>Thermodesulfobacteriales</taxon>
        <taxon>Thermodesulfobacteriaceae</taxon>
        <taxon>Thermosulfuriphilus</taxon>
    </lineage>
</organism>
<dbReference type="InterPro" id="IPR010827">
    <property type="entry name" value="BamA/TamA_POTRA"/>
</dbReference>
<dbReference type="KEGG" id="tav:G4V39_08840"/>
<sequence length="891" mass="100730">MARLGIIVVIFLLFVPLSVRGAIGPQEKVLVLPLKIYAPQPRLELKKELYDLLVQRLVGEGLQVILPSRAQKVLGGLPEEPSLGQLKEIAERLKVSAIVWGSATEFAGRLSLDLKVFRPGYPLPAKAIYAVGDPASPADLARRAARDLAIVILERKKVARIQILGCQTLDPDAVRAIIKTRVGDIYDPKTIRDDIKNIFKMGYFDDVRVDVEEKDGGLLITYILKEKPTVRKIRIEGNKAISDQKLMEILGLKTHSVFNPKEIREAEEKIRYVYREKGYYDTKVSSEVRPSGPKGVEVVFKVKEGQKIYIKEIRFEGNRAFKDSELKDILEISEKDWLTWLKKAKSIFTGGGVEPGVLAWGTLRRDLGKIVSFYHNHGYIDARVGEPKVVQKGRWIYITIPVEEGPQYGVGKVDIEEDLFKDKKFLLSQLSITKEKVFSRETLRRDVLKLTDLYADKGYAYAEVEPEIKKDPKALKVDVVFKVDKGPRVYINRIEITGNTRTRDKVIRRELLVQEQEFFSATAIRKSNNRLRRLGYFEDVSISPEKGVRENEMNLDVKVKERPTGTFSIGAGYSSVDNVIVMGEISQRNFLGKGQVLSFRGILGGRTNRYTFSFTEPYFRDTHLSVGVDLYNWERIYDDYTKDSTGGGLRFGYLLDPDTRLYWGYRFDNTTLKDVSPWAAWAIRESLDINITSAVNVGISRDTRNNFFDPTGGALNSISLEYAGGPLGGDSAFIKIQYTGSVYYPFILGTTFHLRGGVGYITEGSGGKLPIYEKFYLGGLESVRGYRYWDISPVDPITGERIGGERMAFVQIEDIFPLVANIGLKGVVFFDMGNVWGKDEGYNLSDIRQSVGFGIRWLSPMGPMRIEWGYNLNAKEGEDKSSWNFRIGGYF</sequence>
<dbReference type="GO" id="GO:0071709">
    <property type="term" value="P:membrane assembly"/>
    <property type="evidence" value="ECO:0007669"/>
    <property type="project" value="InterPro"/>
</dbReference>
<dbReference type="GO" id="GO:0009279">
    <property type="term" value="C:cell outer membrane"/>
    <property type="evidence" value="ECO:0007669"/>
    <property type="project" value="UniProtKB-UniRule"/>
</dbReference>
<protein>
    <recommendedName>
        <fullName evidence="8">Outer membrane protein assembly factor BamA</fullName>
    </recommendedName>
</protein>
<evidence type="ECO:0000256" key="3">
    <source>
        <dbReference type="ARBA" id="ARBA00022692"/>
    </source>
</evidence>